<dbReference type="FunFam" id="2.60.40.60:FF:000083">
    <property type="entry name" value="Desmoglein 1"/>
    <property type="match status" value="1"/>
</dbReference>
<dbReference type="Ensembl" id="ENSANIT00000026736.1">
    <property type="protein sequence ID" value="ENSANIP00000025880.1"/>
    <property type="gene ID" value="ENSANIG00000017412.1"/>
</dbReference>
<dbReference type="FunFam" id="2.60.40.60:FF:000074">
    <property type="entry name" value="Desmoglein 4"/>
    <property type="match status" value="1"/>
</dbReference>
<dbReference type="GO" id="GO:0005509">
    <property type="term" value="F:calcium ion binding"/>
    <property type="evidence" value="ECO:0007669"/>
    <property type="project" value="UniProtKB-UniRule"/>
</dbReference>
<dbReference type="PRINTS" id="PR00205">
    <property type="entry name" value="CADHERIN"/>
</dbReference>
<name>A0A8B9NS76_9AVES</name>
<evidence type="ECO:0000313" key="20">
    <source>
        <dbReference type="Ensembl" id="ENSANIP00000025880.1"/>
    </source>
</evidence>
<keyword evidence="13" id="KW-0472">Membrane</keyword>
<evidence type="ECO:0000256" key="16">
    <source>
        <dbReference type="RuleBase" id="RU003318"/>
    </source>
</evidence>
<keyword evidence="4" id="KW-0165">Cleavage on pair of basic residues</keyword>
<organism evidence="20 21">
    <name type="scientific">Accipiter nisus</name>
    <name type="common">Eurasian sparrowhawk</name>
    <dbReference type="NCBI Taxonomy" id="211598"/>
    <lineage>
        <taxon>Eukaryota</taxon>
        <taxon>Metazoa</taxon>
        <taxon>Chordata</taxon>
        <taxon>Craniata</taxon>
        <taxon>Vertebrata</taxon>
        <taxon>Euteleostomi</taxon>
        <taxon>Archelosauria</taxon>
        <taxon>Archosauria</taxon>
        <taxon>Dinosauria</taxon>
        <taxon>Saurischia</taxon>
        <taxon>Theropoda</taxon>
        <taxon>Coelurosauria</taxon>
        <taxon>Aves</taxon>
        <taxon>Neognathae</taxon>
        <taxon>Neoaves</taxon>
        <taxon>Telluraves</taxon>
        <taxon>Accipitrimorphae</taxon>
        <taxon>Accipitriformes</taxon>
        <taxon>Accipitridae</taxon>
        <taxon>Accipitrinae</taxon>
        <taxon>Accipiter</taxon>
    </lineage>
</organism>
<dbReference type="PRINTS" id="PR01819">
    <property type="entry name" value="DESMOGLEIN"/>
</dbReference>
<dbReference type="Proteomes" id="UP000694541">
    <property type="component" value="Unplaced"/>
</dbReference>
<keyword evidence="3" id="KW-1003">Cell membrane</keyword>
<evidence type="ECO:0000259" key="19">
    <source>
        <dbReference type="PROSITE" id="PS50268"/>
    </source>
</evidence>
<evidence type="ECO:0000256" key="10">
    <source>
        <dbReference type="ARBA" id="ARBA00022889"/>
    </source>
</evidence>
<dbReference type="SMART" id="SM00112">
    <property type="entry name" value="CA"/>
    <property type="match status" value="4"/>
</dbReference>
<evidence type="ECO:0000256" key="6">
    <source>
        <dbReference type="ARBA" id="ARBA00022723"/>
    </source>
</evidence>
<keyword evidence="12" id="KW-1133">Transmembrane helix</keyword>
<evidence type="ECO:0000256" key="7">
    <source>
        <dbReference type="ARBA" id="ARBA00022729"/>
    </source>
</evidence>
<dbReference type="InterPro" id="IPR050971">
    <property type="entry name" value="Cadherin-domain_protein"/>
</dbReference>
<dbReference type="FunFam" id="2.60.40.60:FF:000011">
    <property type="entry name" value="Cadherin 1"/>
    <property type="match status" value="1"/>
</dbReference>
<dbReference type="FunFam" id="4.10.900.10:FF:000003">
    <property type="entry name" value="Desmoglein 1"/>
    <property type="match status" value="1"/>
</dbReference>
<evidence type="ECO:0000256" key="11">
    <source>
        <dbReference type="ARBA" id="ARBA00022949"/>
    </source>
</evidence>
<evidence type="ECO:0000256" key="9">
    <source>
        <dbReference type="ARBA" id="ARBA00022837"/>
    </source>
</evidence>
<dbReference type="InterPro" id="IPR009122">
    <property type="entry name" value="Desmosomal_cadherin"/>
</dbReference>
<evidence type="ECO:0000256" key="2">
    <source>
        <dbReference type="ARBA" id="ARBA00004568"/>
    </source>
</evidence>
<feature type="domain" description="Cadherin" evidence="19">
    <location>
        <begin position="250"/>
        <end position="365"/>
    </location>
</feature>
<evidence type="ECO:0000256" key="12">
    <source>
        <dbReference type="ARBA" id="ARBA00022989"/>
    </source>
</evidence>
<dbReference type="PROSITE" id="PS50268">
    <property type="entry name" value="CADHERIN_2"/>
    <property type="match status" value="4"/>
</dbReference>
<keyword evidence="11" id="KW-0965">Cell junction</keyword>
<keyword evidence="21" id="KW-1185">Reference proteome</keyword>
<dbReference type="GO" id="GO:0030057">
    <property type="term" value="C:desmosome"/>
    <property type="evidence" value="ECO:0007669"/>
    <property type="project" value="UniProtKB-SubCell"/>
</dbReference>
<accession>A0A8B9NS76</accession>
<feature type="domain" description="Cadherin" evidence="19">
    <location>
        <begin position="56"/>
        <end position="138"/>
    </location>
</feature>
<dbReference type="InterPro" id="IPR002126">
    <property type="entry name" value="Cadherin-like_dom"/>
</dbReference>
<dbReference type="AlphaFoldDB" id="A0A8B9NS76"/>
<protein>
    <submittedName>
        <fullName evidence="20">Desmoglein 1</fullName>
    </submittedName>
</protein>
<proteinExistence type="predicted"/>
<dbReference type="InterPro" id="IPR000233">
    <property type="entry name" value="Cadherin_Y-type_LIR"/>
</dbReference>
<feature type="compositionally biased region" description="Polar residues" evidence="18">
    <location>
        <begin position="1055"/>
        <end position="1064"/>
    </location>
</feature>
<dbReference type="SUPFAM" id="SSF49313">
    <property type="entry name" value="Cadherin-like"/>
    <property type="match status" value="4"/>
</dbReference>
<evidence type="ECO:0000256" key="17">
    <source>
        <dbReference type="RuleBase" id="RU004358"/>
    </source>
</evidence>
<keyword evidence="7" id="KW-0732">Signal</keyword>
<reference evidence="20" key="2">
    <citation type="submission" date="2025-09" db="UniProtKB">
        <authorList>
            <consortium name="Ensembl"/>
        </authorList>
    </citation>
    <scope>IDENTIFICATION</scope>
</reference>
<dbReference type="InterPro" id="IPR027397">
    <property type="entry name" value="Catenin-bd_sf"/>
</dbReference>
<dbReference type="InterPro" id="IPR020894">
    <property type="entry name" value="Cadherin_CS"/>
</dbReference>
<evidence type="ECO:0000313" key="21">
    <source>
        <dbReference type="Proteomes" id="UP000694541"/>
    </source>
</evidence>
<evidence type="ECO:0000256" key="4">
    <source>
        <dbReference type="ARBA" id="ARBA00022685"/>
    </source>
</evidence>
<feature type="domain" description="Cadherin" evidence="19">
    <location>
        <begin position="366"/>
        <end position="474"/>
    </location>
</feature>
<dbReference type="FunFam" id="2.60.40.60:FF:000068">
    <property type="entry name" value="Desmoglein 1"/>
    <property type="match status" value="1"/>
</dbReference>
<evidence type="ECO:0000256" key="13">
    <source>
        <dbReference type="ARBA" id="ARBA00023136"/>
    </source>
</evidence>
<dbReference type="PANTHER" id="PTHR24025">
    <property type="entry name" value="DESMOGLEIN FAMILY MEMBER"/>
    <property type="match status" value="1"/>
</dbReference>
<dbReference type="InterPro" id="IPR015919">
    <property type="entry name" value="Cadherin-like_sf"/>
</dbReference>
<evidence type="ECO:0000256" key="18">
    <source>
        <dbReference type="SAM" id="MobiDB-lite"/>
    </source>
</evidence>
<dbReference type="Pfam" id="PF00028">
    <property type="entry name" value="Cadherin"/>
    <property type="match status" value="4"/>
</dbReference>
<sequence length="1064" mass="114754">VKLHSEVLQVKEWDENGMARWKTFRRQKREWIKFAAACREGEDNSKRNPIAKIRSDCEENHPITYSISGVGIDRAPYGIFVVNPRTGEINITSIVDREVTPVFVIRCFAKHSVTGVDLEPPLELRVRVLDINDNPPVFAQTVFTGSIEENSMDNTLVMKIIASDADEPNHLNSKIAFKIESQEPSGPPMFIMNKYTGELHLANYLDREQHSSYTLVVKASDRDGAADGISSLCSCNVKVIDVNDNFPTLAQSSFSASISENSLSSELLRIQALDADEEFTDNWLAEFFFISGNEDNWFEIVTDRATNQGILRVIKELNYEHLQSHSLIIGVRNVAAFHHSVAQDFRMSGTPLTIEVKNVDEPPRFHPSSVVFSIPERTRANYVVGTYTAIDEDTGAIASNVVYSIGRDPGAWFRINQNTGEITLNKAIDWESIYVANGQYRAEVLAITRGAPRYTATGTIVLSIQDINDNCPTINTELRKVCMHSPSVIITAKGMDGDLYGSPFTFSIHGEPQTTWIIRSINASSAELTSQNLDFYIYRIYINVRDNQGRRCSKPHIIPVQACQCDTTDDSYNGNGNYGRDILSSTTLSGAAIGLMFLGGLIFVLIPILMSMSDCCGCGPGAAGGVGAGFEPVPECTEGAIHPWGIEGAQPEDRVSTSHSTGRITFLLLFSDIYTNTYGGGGVVASGVEETTGVGYGTGTGYGTAGGISGTGEAKGSIGGTIKEYREGGVNMAFLDNYFSEKAFVYADEDEGRPANDCLLIYDHEGVGTPVGSVGCCSFIGEDIDETYLDTLGPKFKTLAEICLGKEIEPFPDVNPPWPSVNVTFPNPESDLNLPPPGNTIIVNGCAPMPPSVGTTTVVTENTYTSGSTIQPPRPMPDPLLHGNMTVTETYTSGSPSLCVDPLRASNVVVTERVVGPASASDLRGMLDIPDLTDGSNVIVTERVIAPNSRLPTSLSIPDLVDGSNVVVTERVFRPASGMPGSLINIPSELSNAHNVVVTERVVSGSGMSSLGGTSLGGANLGGLSSAGQMLSADCHLGQAMGTASPSTSRRRVTKYSTVQYSSQ</sequence>
<dbReference type="PROSITE" id="PS00232">
    <property type="entry name" value="CADHERIN_1"/>
    <property type="match status" value="3"/>
</dbReference>
<keyword evidence="14" id="KW-0325">Glycoprotein</keyword>
<dbReference type="PANTHER" id="PTHR24025:SF10">
    <property type="entry name" value="DESMOGLEIN-4"/>
    <property type="match status" value="1"/>
</dbReference>
<dbReference type="Gene3D" id="4.10.900.10">
    <property type="entry name" value="TCF3-CBD (Catenin binding domain)"/>
    <property type="match status" value="1"/>
</dbReference>
<feature type="region of interest" description="Disordered" evidence="18">
    <location>
        <begin position="1040"/>
        <end position="1064"/>
    </location>
</feature>
<dbReference type="Pfam" id="PF01049">
    <property type="entry name" value="CADH_Y-type_LIR"/>
    <property type="match status" value="1"/>
</dbReference>
<evidence type="ECO:0000256" key="15">
    <source>
        <dbReference type="PROSITE-ProRule" id="PRU00043"/>
    </source>
</evidence>
<keyword evidence="10 16" id="KW-0130">Cell adhesion</keyword>
<keyword evidence="9 15" id="KW-0106">Calcium</keyword>
<evidence type="ECO:0000256" key="1">
    <source>
        <dbReference type="ARBA" id="ARBA00004251"/>
    </source>
</evidence>
<evidence type="ECO:0000256" key="14">
    <source>
        <dbReference type="ARBA" id="ARBA00023180"/>
    </source>
</evidence>
<evidence type="ECO:0000256" key="8">
    <source>
        <dbReference type="ARBA" id="ARBA00022737"/>
    </source>
</evidence>
<evidence type="ECO:0000256" key="3">
    <source>
        <dbReference type="ARBA" id="ARBA00022475"/>
    </source>
</evidence>
<dbReference type="GO" id="GO:0007156">
    <property type="term" value="P:homophilic cell adhesion via plasma membrane adhesion molecules"/>
    <property type="evidence" value="ECO:0007669"/>
    <property type="project" value="InterPro"/>
</dbReference>
<evidence type="ECO:0000256" key="5">
    <source>
        <dbReference type="ARBA" id="ARBA00022692"/>
    </source>
</evidence>
<dbReference type="GO" id="GO:0005886">
    <property type="term" value="C:plasma membrane"/>
    <property type="evidence" value="ECO:0007669"/>
    <property type="project" value="UniProtKB-SubCell"/>
</dbReference>
<dbReference type="PRINTS" id="PR01818">
    <property type="entry name" value="DESMOCADHERN"/>
</dbReference>
<feature type="domain" description="Cadherin" evidence="19">
    <location>
        <begin position="139"/>
        <end position="249"/>
    </location>
</feature>
<comment type="subcellular location">
    <subcellularLocation>
        <location evidence="2">Cell junction</location>
        <location evidence="2">Desmosome</location>
    </subcellularLocation>
    <subcellularLocation>
        <location evidence="1 16">Cell membrane</location>
        <topology evidence="1 16">Single-pass type I membrane protein</topology>
    </subcellularLocation>
</comment>
<keyword evidence="5 16" id="KW-0812">Transmembrane</keyword>
<keyword evidence="8" id="KW-0677">Repeat</keyword>
<comment type="function">
    <text evidence="17">A component of desmosome cell-cell junctions which are required for positive regulation of cellular adhesion. Involved in the interaction of plaque proteins and intermediate filaments mediating cell-cell adhesion.</text>
</comment>
<reference evidence="20" key="1">
    <citation type="submission" date="2025-08" db="UniProtKB">
        <authorList>
            <consortium name="Ensembl"/>
        </authorList>
    </citation>
    <scope>IDENTIFICATION</scope>
</reference>
<dbReference type="Gene3D" id="2.60.40.60">
    <property type="entry name" value="Cadherins"/>
    <property type="match status" value="5"/>
</dbReference>
<keyword evidence="6" id="KW-0479">Metal-binding</keyword>
<dbReference type="CDD" id="cd11304">
    <property type="entry name" value="Cadherin_repeat"/>
    <property type="match status" value="4"/>
</dbReference>